<sequence length="315" mass="35798">SASHATAPLRILIVGPKRVGKSSAANAILGDEVFGAGRPAAQRARRQGDVHNRALTVAVTPGWHGRYCSQDTPQDVLQQITHGASLCAPGPHAFLVVIRSDETFTETDRVKAEEHLGLFGHRVWSRTVVLFTWGDGLGDTAIEEHIERWPALRWLVDKCGNRYHVFDNANKVASAQVVELLEKVEETEVENDTALMLNTFMTVQESSEKLAHSSKQMLRMLEEAEIENERLRRTILEKEKIAEDLIKTSTEKDEQIEALQRRIVKERQIEEEMKRHYEQEIGRRLVEAERDNDQLKQMIGDKDKMLLVATFFNVK</sequence>
<keyword evidence="2" id="KW-0547">Nucleotide-binding</keyword>
<name>A0A667Z1T4_9TELE</name>
<dbReference type="GO" id="GO:0005525">
    <property type="term" value="F:GTP binding"/>
    <property type="evidence" value="ECO:0007669"/>
    <property type="project" value="UniProtKB-KW"/>
</dbReference>
<dbReference type="PANTHER" id="PTHR10903:SF107">
    <property type="entry name" value="GTPASE IMAP FAMILY MEMBER 4-LIKE-RELATED"/>
    <property type="match status" value="1"/>
</dbReference>
<organism evidence="6 7">
    <name type="scientific">Myripristis murdjan</name>
    <name type="common">pinecone soldierfish</name>
    <dbReference type="NCBI Taxonomy" id="586833"/>
    <lineage>
        <taxon>Eukaryota</taxon>
        <taxon>Metazoa</taxon>
        <taxon>Chordata</taxon>
        <taxon>Craniata</taxon>
        <taxon>Vertebrata</taxon>
        <taxon>Euteleostomi</taxon>
        <taxon>Actinopterygii</taxon>
        <taxon>Neopterygii</taxon>
        <taxon>Teleostei</taxon>
        <taxon>Neoteleostei</taxon>
        <taxon>Acanthomorphata</taxon>
        <taxon>Holocentriformes</taxon>
        <taxon>Holocentridae</taxon>
        <taxon>Myripristis</taxon>
    </lineage>
</organism>
<dbReference type="SUPFAM" id="SSF52540">
    <property type="entry name" value="P-loop containing nucleoside triphosphate hydrolases"/>
    <property type="match status" value="1"/>
</dbReference>
<evidence type="ECO:0000256" key="1">
    <source>
        <dbReference type="ARBA" id="ARBA00008535"/>
    </source>
</evidence>
<dbReference type="PROSITE" id="PS51720">
    <property type="entry name" value="G_AIG1"/>
    <property type="match status" value="1"/>
</dbReference>
<protein>
    <recommendedName>
        <fullName evidence="5">AIG1-type G domain-containing protein</fullName>
    </recommendedName>
</protein>
<dbReference type="GeneTree" id="ENSGT00940000162556"/>
<evidence type="ECO:0000256" key="3">
    <source>
        <dbReference type="ARBA" id="ARBA00023134"/>
    </source>
</evidence>
<reference evidence="6" key="3">
    <citation type="submission" date="2025-09" db="UniProtKB">
        <authorList>
            <consortium name="Ensembl"/>
        </authorList>
    </citation>
    <scope>IDENTIFICATION</scope>
</reference>
<keyword evidence="7" id="KW-1185">Reference proteome</keyword>
<dbReference type="AlphaFoldDB" id="A0A667Z1T4"/>
<evidence type="ECO:0000259" key="5">
    <source>
        <dbReference type="PROSITE" id="PS51720"/>
    </source>
</evidence>
<dbReference type="Gene3D" id="3.40.50.300">
    <property type="entry name" value="P-loop containing nucleotide triphosphate hydrolases"/>
    <property type="match status" value="1"/>
</dbReference>
<evidence type="ECO:0000313" key="7">
    <source>
        <dbReference type="Proteomes" id="UP000472263"/>
    </source>
</evidence>
<comment type="similarity">
    <text evidence="1">Belongs to the TRAFAC class TrmE-Era-EngA-EngB-Septin-like GTPase superfamily. AIG1/Toc34/Toc159-like paraseptin GTPase family. IAN subfamily.</text>
</comment>
<keyword evidence="3" id="KW-0342">GTP-binding</keyword>
<dbReference type="PANTHER" id="PTHR10903">
    <property type="entry name" value="GTPASE, IMAP FAMILY MEMBER-RELATED"/>
    <property type="match status" value="1"/>
</dbReference>
<keyword evidence="4" id="KW-0175">Coiled coil</keyword>
<dbReference type="Ensembl" id="ENSMMDT00005037785.1">
    <property type="protein sequence ID" value="ENSMMDP00005036990.1"/>
    <property type="gene ID" value="ENSMMDG00005017292.1"/>
</dbReference>
<feature type="coiled-coil region" evidence="4">
    <location>
        <begin position="214"/>
        <end position="298"/>
    </location>
</feature>
<reference evidence="6" key="1">
    <citation type="submission" date="2019-06" db="EMBL/GenBank/DDBJ databases">
        <authorList>
            <consortium name="Wellcome Sanger Institute Data Sharing"/>
        </authorList>
    </citation>
    <scope>NUCLEOTIDE SEQUENCE [LARGE SCALE GENOMIC DNA]</scope>
</reference>
<dbReference type="Proteomes" id="UP000472263">
    <property type="component" value="Chromosome 21"/>
</dbReference>
<dbReference type="InterPro" id="IPR027417">
    <property type="entry name" value="P-loop_NTPase"/>
</dbReference>
<accession>A0A667Z1T4</accession>
<proteinExistence type="inferred from homology"/>
<evidence type="ECO:0000256" key="4">
    <source>
        <dbReference type="SAM" id="Coils"/>
    </source>
</evidence>
<dbReference type="InParanoid" id="A0A667Z1T4"/>
<dbReference type="InterPro" id="IPR006703">
    <property type="entry name" value="G_AIG1"/>
</dbReference>
<dbReference type="InterPro" id="IPR045058">
    <property type="entry name" value="GIMA/IAN/Toc"/>
</dbReference>
<reference evidence="6" key="2">
    <citation type="submission" date="2025-08" db="UniProtKB">
        <authorList>
            <consortium name="Ensembl"/>
        </authorList>
    </citation>
    <scope>IDENTIFICATION</scope>
</reference>
<evidence type="ECO:0000313" key="6">
    <source>
        <dbReference type="Ensembl" id="ENSMMDP00005036990.1"/>
    </source>
</evidence>
<evidence type="ECO:0000256" key="2">
    <source>
        <dbReference type="ARBA" id="ARBA00022741"/>
    </source>
</evidence>
<dbReference type="Pfam" id="PF04548">
    <property type="entry name" value="AIG1"/>
    <property type="match status" value="1"/>
</dbReference>
<feature type="domain" description="AIG1-type G" evidence="5">
    <location>
        <begin position="6"/>
        <end position="205"/>
    </location>
</feature>